<gene>
    <name evidence="1" type="ORF">KAOT1_06867</name>
</gene>
<evidence type="ECO:0000313" key="2">
    <source>
        <dbReference type="Proteomes" id="UP000002945"/>
    </source>
</evidence>
<keyword evidence="2" id="KW-1185">Reference proteome</keyword>
<dbReference type="SUPFAM" id="SSF51905">
    <property type="entry name" value="FAD/NAD(P)-binding domain"/>
    <property type="match status" value="1"/>
</dbReference>
<dbReference type="EMBL" id="ABIB01000010">
    <property type="protein sequence ID" value="EDP95185.1"/>
    <property type="molecule type" value="Genomic_DNA"/>
</dbReference>
<dbReference type="eggNOG" id="COG0644">
    <property type="taxonomic scope" value="Bacteria"/>
</dbReference>
<proteinExistence type="predicted"/>
<dbReference type="RefSeq" id="WP_007093941.1">
    <property type="nucleotide sequence ID" value="NZ_CP142125.1"/>
</dbReference>
<sequence length="381" mass="44326">MKYDYIIAGSGCAGLSLLYRILKDSQLCKKQILVIDKAQKNKNDRTWCFWEKGRGLFEEVVTHQWETLEFLSDDFQRKFHMKEYRYKMILGIDFYNHVIGFAKQFDNVTFISENIIAITSVDDFAEVSTENATYKATYVFNSTSLFYPKMDTKNSLLQHFEGWVIKSKKPVFEPNVGRLMDFTLSQEHGATFMYVLPTSETEALVEYTLFTEKVLKKEQYKAALKAYIKDDLQIDDYEIIHTEFGIIPMSLAKFSRNVPNEKCIINLGTAGGFTKASSGYTFQFVQKHTENIIHLLKKGKHPNPQLTFRDKMFQWYDRTLLEVILSEKLEGKEIFATIFKNREIETILAFLGNESSVWEDIKVMRCLPIMPFLTSGVKQLK</sequence>
<protein>
    <submittedName>
        <fullName evidence="1">Lycopene cyclase</fullName>
    </submittedName>
</protein>
<dbReference type="Gene3D" id="3.50.50.60">
    <property type="entry name" value="FAD/NAD(P)-binding domain"/>
    <property type="match status" value="1"/>
</dbReference>
<accession>A9E5I6</accession>
<dbReference type="InterPro" id="IPR036188">
    <property type="entry name" value="FAD/NAD-bd_sf"/>
</dbReference>
<evidence type="ECO:0000313" key="1">
    <source>
        <dbReference type="EMBL" id="EDP95185.1"/>
    </source>
</evidence>
<dbReference type="OrthoDB" id="24355at2"/>
<dbReference type="Proteomes" id="UP000002945">
    <property type="component" value="Unassembled WGS sequence"/>
</dbReference>
<dbReference type="Pfam" id="PF05834">
    <property type="entry name" value="Lycopene_cycl"/>
    <property type="match status" value="1"/>
</dbReference>
<dbReference type="STRING" id="391587.KAOT1_06867"/>
<comment type="caution">
    <text evidence="1">The sequence shown here is derived from an EMBL/GenBank/DDBJ whole genome shotgun (WGS) entry which is preliminary data.</text>
</comment>
<dbReference type="HOGENOM" id="CLU_042644_0_0_10"/>
<dbReference type="AlphaFoldDB" id="A9E5I6"/>
<name>A9E5I6_9FLAO</name>
<organism evidence="1 2">
    <name type="scientific">Kordia algicida OT-1</name>
    <dbReference type="NCBI Taxonomy" id="391587"/>
    <lineage>
        <taxon>Bacteria</taxon>
        <taxon>Pseudomonadati</taxon>
        <taxon>Bacteroidota</taxon>
        <taxon>Flavobacteriia</taxon>
        <taxon>Flavobacteriales</taxon>
        <taxon>Flavobacteriaceae</taxon>
        <taxon>Kordia</taxon>
    </lineage>
</organism>
<reference evidence="1 2" key="1">
    <citation type="journal article" date="2011" name="J. Bacteriol.">
        <title>Genome sequence of the algicidal bacterium Kordia algicida OT-1.</title>
        <authorList>
            <person name="Lee H.S."/>
            <person name="Kang S.G."/>
            <person name="Kwon K.K."/>
            <person name="Lee J.H."/>
            <person name="Kim S.J."/>
        </authorList>
    </citation>
    <scope>NUCLEOTIDE SEQUENCE [LARGE SCALE GENOMIC DNA]</scope>
    <source>
        <strain evidence="1 2">OT-1</strain>
    </source>
</reference>